<keyword evidence="6" id="KW-0539">Nucleus</keyword>
<dbReference type="CDD" id="cd22325">
    <property type="entry name" value="ERCC1_C-like"/>
    <property type="match status" value="1"/>
</dbReference>
<dbReference type="SUPFAM" id="SSF52980">
    <property type="entry name" value="Restriction endonuclease-like"/>
    <property type="match status" value="1"/>
</dbReference>
<organism evidence="8 9">
    <name type="scientific">Protomyces lactucae-debilis</name>
    <dbReference type="NCBI Taxonomy" id="2754530"/>
    <lineage>
        <taxon>Eukaryota</taxon>
        <taxon>Fungi</taxon>
        <taxon>Dikarya</taxon>
        <taxon>Ascomycota</taxon>
        <taxon>Taphrinomycotina</taxon>
        <taxon>Taphrinomycetes</taxon>
        <taxon>Taphrinales</taxon>
        <taxon>Protomycetaceae</taxon>
        <taxon>Protomyces</taxon>
    </lineage>
</organism>
<dbReference type="GO" id="GO:0003697">
    <property type="term" value="F:single-stranded DNA binding"/>
    <property type="evidence" value="ECO:0007669"/>
    <property type="project" value="TreeGrafter"/>
</dbReference>
<evidence type="ECO:0000256" key="3">
    <source>
        <dbReference type="ARBA" id="ARBA00022763"/>
    </source>
</evidence>
<comment type="subcellular location">
    <subcellularLocation>
        <location evidence="1">Nucleus</location>
    </subcellularLocation>
</comment>
<evidence type="ECO:0000256" key="6">
    <source>
        <dbReference type="ARBA" id="ARBA00023242"/>
    </source>
</evidence>
<evidence type="ECO:0000259" key="7">
    <source>
        <dbReference type="Pfam" id="PF03834"/>
    </source>
</evidence>
<dbReference type="GO" id="GO:0003684">
    <property type="term" value="F:damaged DNA binding"/>
    <property type="evidence" value="ECO:0007669"/>
    <property type="project" value="InterPro"/>
</dbReference>
<dbReference type="GO" id="GO:0000110">
    <property type="term" value="C:nucleotide-excision repair factor 1 complex"/>
    <property type="evidence" value="ECO:0007669"/>
    <property type="project" value="TreeGrafter"/>
</dbReference>
<dbReference type="InterPro" id="IPR047260">
    <property type="entry name" value="ERCC1-like_central_dom"/>
</dbReference>
<dbReference type="EMBL" id="MCFI01000017">
    <property type="protein sequence ID" value="ORY78506.1"/>
    <property type="molecule type" value="Genomic_DNA"/>
</dbReference>
<dbReference type="STRING" id="56484.A0A1Y2F582"/>
<dbReference type="NCBIfam" id="TIGR00597">
    <property type="entry name" value="rad10"/>
    <property type="match status" value="1"/>
</dbReference>
<feature type="domain" description="ERCC1-like central" evidence="7">
    <location>
        <begin position="9"/>
        <end position="121"/>
    </location>
</feature>
<dbReference type="PANTHER" id="PTHR12749:SF0">
    <property type="entry name" value="DNA EXCISION REPAIR PROTEIN ERCC-1"/>
    <property type="match status" value="1"/>
</dbReference>
<evidence type="ECO:0000256" key="4">
    <source>
        <dbReference type="ARBA" id="ARBA00023125"/>
    </source>
</evidence>
<dbReference type="InterPro" id="IPR011335">
    <property type="entry name" value="Restrct_endonuc-II-like"/>
</dbReference>
<dbReference type="PANTHER" id="PTHR12749">
    <property type="entry name" value="EXCISION REPAIR CROSS-COMPLEMENTING 1 ERCC1"/>
    <property type="match status" value="1"/>
</dbReference>
<keyword evidence="3" id="KW-0227">DNA damage</keyword>
<gene>
    <name evidence="8" type="ORF">BCR37DRAFT_335283</name>
</gene>
<protein>
    <submittedName>
        <fullName evidence="8">Mating-type switching protein swi10</fullName>
    </submittedName>
</protein>
<evidence type="ECO:0000256" key="1">
    <source>
        <dbReference type="ARBA" id="ARBA00004123"/>
    </source>
</evidence>
<dbReference type="FunFam" id="3.40.50.10130:FF:000001">
    <property type="entry name" value="DNA excision repair protein ERCC-1"/>
    <property type="match status" value="1"/>
</dbReference>
<dbReference type="OrthoDB" id="10262814at2759"/>
<reference evidence="8 9" key="1">
    <citation type="submission" date="2016-07" db="EMBL/GenBank/DDBJ databases">
        <title>Pervasive Adenine N6-methylation of Active Genes in Fungi.</title>
        <authorList>
            <consortium name="DOE Joint Genome Institute"/>
            <person name="Mondo S.J."/>
            <person name="Dannebaum R.O."/>
            <person name="Kuo R.C."/>
            <person name="Labutti K."/>
            <person name="Haridas S."/>
            <person name="Kuo A."/>
            <person name="Salamov A."/>
            <person name="Ahrendt S.R."/>
            <person name="Lipzen A."/>
            <person name="Sullivan W."/>
            <person name="Andreopoulos W.B."/>
            <person name="Clum A."/>
            <person name="Lindquist E."/>
            <person name="Daum C."/>
            <person name="Ramamoorthy G.K."/>
            <person name="Gryganskyi A."/>
            <person name="Culley D."/>
            <person name="Magnuson J.K."/>
            <person name="James T.Y."/>
            <person name="O'Malley M.A."/>
            <person name="Stajich J.E."/>
            <person name="Spatafora J.W."/>
            <person name="Visel A."/>
            <person name="Grigoriev I.V."/>
        </authorList>
    </citation>
    <scope>NUCLEOTIDE SEQUENCE [LARGE SCALE GENOMIC DNA]</scope>
    <source>
        <strain evidence="8 9">12-1054</strain>
    </source>
</reference>
<keyword evidence="5" id="KW-0234">DNA repair</keyword>
<comment type="similarity">
    <text evidence="2">Belongs to the ERCC1/RAD10/SWI10 family.</text>
</comment>
<dbReference type="GO" id="GO:0006312">
    <property type="term" value="P:mitotic recombination"/>
    <property type="evidence" value="ECO:0007669"/>
    <property type="project" value="TreeGrafter"/>
</dbReference>
<sequence>ILRPGTNAIIVNALQAGNPVCKHIKAVPWEYGEILPDFVLGKMCCALFLSLKYHALHPDYIYRRVSELGTQYGLRLLMVVCDVSNPKQALQELTKMGVVKNYTLIVAANSTEAGRYLELYKSLENATPTGIQGHTSTAYQDQVVDFLTAVRAVNKSDAHTLVSTFGSIKNALNASTEEMQTIVGWGPRKVQNLQSVLQMPFRTDSGTNRQRQAE</sequence>
<keyword evidence="9" id="KW-1185">Reference proteome</keyword>
<dbReference type="AlphaFoldDB" id="A0A1Y2F582"/>
<dbReference type="Gene3D" id="1.10.150.20">
    <property type="entry name" value="5' to 3' exonuclease, C-terminal subdomain"/>
    <property type="match status" value="1"/>
</dbReference>
<evidence type="ECO:0000313" key="9">
    <source>
        <dbReference type="Proteomes" id="UP000193685"/>
    </source>
</evidence>
<proteinExistence type="inferred from homology"/>
<dbReference type="GO" id="GO:0006302">
    <property type="term" value="P:double-strand break repair"/>
    <property type="evidence" value="ECO:0007669"/>
    <property type="project" value="UniProtKB-ARBA"/>
</dbReference>
<dbReference type="GO" id="GO:0070914">
    <property type="term" value="P:UV-damage excision repair"/>
    <property type="evidence" value="ECO:0007669"/>
    <property type="project" value="TreeGrafter"/>
</dbReference>
<feature type="non-terminal residue" evidence="8">
    <location>
        <position position="1"/>
    </location>
</feature>
<feature type="non-terminal residue" evidence="8">
    <location>
        <position position="214"/>
    </location>
</feature>
<dbReference type="Gene3D" id="3.40.50.10130">
    <property type="match status" value="1"/>
</dbReference>
<keyword evidence="4" id="KW-0238">DNA-binding</keyword>
<dbReference type="OMA" id="PHCVLVH"/>
<accession>A0A1Y2F582</accession>
<dbReference type="GO" id="GO:0070522">
    <property type="term" value="C:ERCC4-ERCC1 complex"/>
    <property type="evidence" value="ECO:0007669"/>
    <property type="project" value="TreeGrafter"/>
</dbReference>
<evidence type="ECO:0000313" key="8">
    <source>
        <dbReference type="EMBL" id="ORY78506.1"/>
    </source>
</evidence>
<comment type="caution">
    <text evidence="8">The sequence shown here is derived from an EMBL/GenBank/DDBJ whole genome shotgun (WGS) entry which is preliminary data.</text>
</comment>
<dbReference type="SUPFAM" id="SSF47781">
    <property type="entry name" value="RuvA domain 2-like"/>
    <property type="match status" value="1"/>
</dbReference>
<dbReference type="InterPro" id="IPR010994">
    <property type="entry name" value="RuvA_2-like"/>
</dbReference>
<name>A0A1Y2F582_PROLT</name>
<dbReference type="InterPro" id="IPR004579">
    <property type="entry name" value="ERCC1/RAD10/SWI10"/>
</dbReference>
<dbReference type="RefSeq" id="XP_040723387.1">
    <property type="nucleotide sequence ID" value="XM_040867177.1"/>
</dbReference>
<dbReference type="Proteomes" id="UP000193685">
    <property type="component" value="Unassembled WGS sequence"/>
</dbReference>
<evidence type="ECO:0000256" key="2">
    <source>
        <dbReference type="ARBA" id="ARBA00008283"/>
    </source>
</evidence>
<dbReference type="GeneID" id="63783776"/>
<dbReference type="Pfam" id="PF03834">
    <property type="entry name" value="Rad10"/>
    <property type="match status" value="1"/>
</dbReference>
<evidence type="ECO:0000256" key="5">
    <source>
        <dbReference type="ARBA" id="ARBA00023204"/>
    </source>
</evidence>